<name>A0A0F9EU98_9ZZZZ</name>
<protein>
    <submittedName>
        <fullName evidence="1">Uncharacterized protein</fullName>
    </submittedName>
</protein>
<dbReference type="AlphaFoldDB" id="A0A0F9EU98"/>
<evidence type="ECO:0000313" key="1">
    <source>
        <dbReference type="EMBL" id="KKL77599.1"/>
    </source>
</evidence>
<gene>
    <name evidence="1" type="ORF">LCGC14_2033280</name>
</gene>
<organism evidence="1">
    <name type="scientific">marine sediment metagenome</name>
    <dbReference type="NCBI Taxonomy" id="412755"/>
    <lineage>
        <taxon>unclassified sequences</taxon>
        <taxon>metagenomes</taxon>
        <taxon>ecological metagenomes</taxon>
    </lineage>
</organism>
<dbReference type="EMBL" id="LAZR01023707">
    <property type="protein sequence ID" value="KKL77599.1"/>
    <property type="molecule type" value="Genomic_DNA"/>
</dbReference>
<accession>A0A0F9EU98</accession>
<proteinExistence type="predicted"/>
<comment type="caution">
    <text evidence="1">The sequence shown here is derived from an EMBL/GenBank/DDBJ whole genome shotgun (WGS) entry which is preliminary data.</text>
</comment>
<sequence>MPHSNNRVPQDADVFRYRSTQHRDTLGVPTAEQCFAEDQQLIEIDTVVFDNGGFHFTGLLSWVSISQLIVIEEVPNDA</sequence>
<reference evidence="1" key="1">
    <citation type="journal article" date="2015" name="Nature">
        <title>Complex archaea that bridge the gap between prokaryotes and eukaryotes.</title>
        <authorList>
            <person name="Spang A."/>
            <person name="Saw J.H."/>
            <person name="Jorgensen S.L."/>
            <person name="Zaremba-Niedzwiedzka K."/>
            <person name="Martijn J."/>
            <person name="Lind A.E."/>
            <person name="van Eijk R."/>
            <person name="Schleper C."/>
            <person name="Guy L."/>
            <person name="Ettema T.J."/>
        </authorList>
    </citation>
    <scope>NUCLEOTIDE SEQUENCE</scope>
</reference>